<name>A0A8H4L8G2_9HYPO</name>
<dbReference type="EMBL" id="JAADYS010001342">
    <property type="protein sequence ID" value="KAF4463520.1"/>
    <property type="molecule type" value="Genomic_DNA"/>
</dbReference>
<protein>
    <submittedName>
        <fullName evidence="1">Uncharacterized protein</fullName>
    </submittedName>
</protein>
<sequence>MLTAIVEHTEADEVVTPGARMPTLQEDLQRLLGHGHLQRVLEAVLATSPMHLIFTCGITESQGPVSEARRAKHHIHERPSAHAKVVAGVIRPENGAPTLVVFLVKAGKVNLEPSHNHFSEASEEQFSITY</sequence>
<evidence type="ECO:0000313" key="2">
    <source>
        <dbReference type="Proteomes" id="UP000554235"/>
    </source>
</evidence>
<organism evidence="1 2">
    <name type="scientific">Fusarium albosuccineum</name>
    <dbReference type="NCBI Taxonomy" id="1237068"/>
    <lineage>
        <taxon>Eukaryota</taxon>
        <taxon>Fungi</taxon>
        <taxon>Dikarya</taxon>
        <taxon>Ascomycota</taxon>
        <taxon>Pezizomycotina</taxon>
        <taxon>Sordariomycetes</taxon>
        <taxon>Hypocreomycetidae</taxon>
        <taxon>Hypocreales</taxon>
        <taxon>Nectriaceae</taxon>
        <taxon>Fusarium</taxon>
        <taxon>Fusarium decemcellulare species complex</taxon>
    </lineage>
</organism>
<dbReference type="AlphaFoldDB" id="A0A8H4L8G2"/>
<accession>A0A8H4L8G2</accession>
<reference evidence="1 2" key="1">
    <citation type="submission" date="2020-01" db="EMBL/GenBank/DDBJ databases">
        <title>Identification and distribution of gene clusters putatively required for synthesis of sphingolipid metabolism inhibitors in phylogenetically diverse species of the filamentous fungus Fusarium.</title>
        <authorList>
            <person name="Kim H.-S."/>
            <person name="Busman M."/>
            <person name="Brown D.W."/>
            <person name="Divon H."/>
            <person name="Uhlig S."/>
            <person name="Proctor R.H."/>
        </authorList>
    </citation>
    <scope>NUCLEOTIDE SEQUENCE [LARGE SCALE GENOMIC DNA]</scope>
    <source>
        <strain evidence="1 2">NRRL 20459</strain>
    </source>
</reference>
<dbReference type="Proteomes" id="UP000554235">
    <property type="component" value="Unassembled WGS sequence"/>
</dbReference>
<keyword evidence="2" id="KW-1185">Reference proteome</keyword>
<proteinExistence type="predicted"/>
<gene>
    <name evidence="1" type="ORF">FALBO_9645</name>
</gene>
<comment type="caution">
    <text evidence="1">The sequence shown here is derived from an EMBL/GenBank/DDBJ whole genome shotgun (WGS) entry which is preliminary data.</text>
</comment>
<evidence type="ECO:0000313" key="1">
    <source>
        <dbReference type="EMBL" id="KAF4463520.1"/>
    </source>
</evidence>